<evidence type="ECO:0000256" key="7">
    <source>
        <dbReference type="ARBA" id="ARBA00022840"/>
    </source>
</evidence>
<dbReference type="FunCoup" id="A0A1E5RHW7">
    <property type="interactions" value="797"/>
</dbReference>
<dbReference type="InterPro" id="IPR003959">
    <property type="entry name" value="ATPase_AAA_core"/>
</dbReference>
<dbReference type="InterPro" id="IPR003593">
    <property type="entry name" value="AAA+_ATPase"/>
</dbReference>
<feature type="region of interest" description="Disordered" evidence="11">
    <location>
        <begin position="520"/>
        <end position="545"/>
    </location>
</feature>
<dbReference type="GO" id="GO:0005634">
    <property type="term" value="C:nucleus"/>
    <property type="evidence" value="ECO:0007669"/>
    <property type="project" value="UniProtKB-SubCell"/>
</dbReference>
<feature type="region of interest" description="Disordered" evidence="11">
    <location>
        <begin position="1279"/>
        <end position="1304"/>
    </location>
</feature>
<feature type="region of interest" description="Disordered" evidence="11">
    <location>
        <begin position="88"/>
        <end position="308"/>
    </location>
</feature>
<dbReference type="Gene3D" id="3.40.50.300">
    <property type="entry name" value="P-loop containing nucleotide triphosphate hydrolases"/>
    <property type="match status" value="2"/>
</dbReference>
<evidence type="ECO:0000256" key="8">
    <source>
        <dbReference type="ARBA" id="ARBA00023117"/>
    </source>
</evidence>
<feature type="compositionally biased region" description="Low complexity" evidence="11">
    <location>
        <begin position="88"/>
        <end position="101"/>
    </location>
</feature>
<dbReference type="InterPro" id="IPR041569">
    <property type="entry name" value="AAA_lid_3"/>
</dbReference>
<dbReference type="SMART" id="SM00382">
    <property type="entry name" value="AAA"/>
    <property type="match status" value="1"/>
</dbReference>
<dbReference type="FunFam" id="3.40.50.300:FF:000061">
    <property type="entry name" value="ATPase family, AAA domain-containing 2"/>
    <property type="match status" value="1"/>
</dbReference>
<dbReference type="InterPro" id="IPR027417">
    <property type="entry name" value="P-loop_NTPase"/>
</dbReference>
<name>A0A1E5RHW7_9ASCO</name>
<evidence type="ECO:0000256" key="6">
    <source>
        <dbReference type="ARBA" id="ARBA00022801"/>
    </source>
</evidence>
<dbReference type="FunFam" id="1.10.8.60:FF:000016">
    <property type="entry name" value="ATPase family AAA domain-containing protein 2B"/>
    <property type="match status" value="1"/>
</dbReference>
<evidence type="ECO:0000256" key="9">
    <source>
        <dbReference type="ARBA" id="ARBA00023242"/>
    </source>
</evidence>
<keyword evidence="14" id="KW-1185">Reference proteome</keyword>
<keyword evidence="4" id="KW-0158">Chromosome</keyword>
<feature type="compositionally biased region" description="Acidic residues" evidence="11">
    <location>
        <begin position="40"/>
        <end position="49"/>
    </location>
</feature>
<feature type="compositionally biased region" description="Acidic residues" evidence="11">
    <location>
        <begin position="290"/>
        <end position="300"/>
    </location>
</feature>
<evidence type="ECO:0000256" key="5">
    <source>
        <dbReference type="ARBA" id="ARBA00022741"/>
    </source>
</evidence>
<dbReference type="InterPro" id="IPR003960">
    <property type="entry name" value="ATPase_AAA_CS"/>
</dbReference>
<dbReference type="PROSITE" id="PS00674">
    <property type="entry name" value="AAA"/>
    <property type="match status" value="1"/>
</dbReference>
<dbReference type="PANTHER" id="PTHR23069">
    <property type="entry name" value="AAA DOMAIN-CONTAINING"/>
    <property type="match status" value="1"/>
</dbReference>
<comment type="similarity">
    <text evidence="3">Belongs to the AAA ATPase family.</text>
</comment>
<dbReference type="SUPFAM" id="SSF47370">
    <property type="entry name" value="Bromodomain"/>
    <property type="match status" value="1"/>
</dbReference>
<feature type="region of interest" description="Disordered" evidence="11">
    <location>
        <begin position="1355"/>
        <end position="1378"/>
    </location>
</feature>
<feature type="compositionally biased region" description="Low complexity" evidence="11">
    <location>
        <begin position="139"/>
        <end position="150"/>
    </location>
</feature>
<dbReference type="GO" id="GO:0140674">
    <property type="term" value="F:ATP-dependent histone chaperone activity"/>
    <property type="evidence" value="ECO:0007669"/>
    <property type="project" value="UniProtKB-ARBA"/>
</dbReference>
<dbReference type="GO" id="GO:0006334">
    <property type="term" value="P:nucleosome assembly"/>
    <property type="evidence" value="ECO:0007669"/>
    <property type="project" value="TreeGrafter"/>
</dbReference>
<dbReference type="CDD" id="cd05491">
    <property type="entry name" value="Bromo_TBP7_like"/>
    <property type="match status" value="1"/>
</dbReference>
<evidence type="ECO:0000256" key="10">
    <source>
        <dbReference type="PROSITE-ProRule" id="PRU00035"/>
    </source>
</evidence>
<reference evidence="14" key="1">
    <citation type="journal article" date="2016" name="Genome Announc.">
        <title>Genome sequences of three species of Hanseniaspora isolated from spontaneous wine fermentations.</title>
        <authorList>
            <person name="Sternes P.R."/>
            <person name="Lee D."/>
            <person name="Kutyna D.R."/>
            <person name="Borneman A.R."/>
        </authorList>
    </citation>
    <scope>NUCLEOTIDE SEQUENCE [LARGE SCALE GENOMIC DNA]</scope>
    <source>
        <strain evidence="14">AWRI3579</strain>
    </source>
</reference>
<protein>
    <submittedName>
        <fullName evidence="13">Tat-binding 7</fullName>
    </submittedName>
</protein>
<dbReference type="STRING" id="56408.A0A1E5RHW7"/>
<evidence type="ECO:0000259" key="12">
    <source>
        <dbReference type="PROSITE" id="PS50014"/>
    </source>
</evidence>
<keyword evidence="7" id="KW-0067">ATP-binding</keyword>
<keyword evidence="9" id="KW-0539">Nucleus</keyword>
<dbReference type="InterPro" id="IPR001487">
    <property type="entry name" value="Bromodomain"/>
</dbReference>
<dbReference type="InterPro" id="IPR045199">
    <property type="entry name" value="ATAD2-like"/>
</dbReference>
<evidence type="ECO:0000313" key="14">
    <source>
        <dbReference type="Proteomes" id="UP000095728"/>
    </source>
</evidence>
<dbReference type="GO" id="GO:0003682">
    <property type="term" value="F:chromatin binding"/>
    <property type="evidence" value="ECO:0007669"/>
    <property type="project" value="TreeGrafter"/>
</dbReference>
<dbReference type="InParanoid" id="A0A1E5RHW7"/>
<organism evidence="13 14">
    <name type="scientific">Hanseniaspora osmophila</name>
    <dbReference type="NCBI Taxonomy" id="56408"/>
    <lineage>
        <taxon>Eukaryota</taxon>
        <taxon>Fungi</taxon>
        <taxon>Dikarya</taxon>
        <taxon>Ascomycota</taxon>
        <taxon>Saccharomycotina</taxon>
        <taxon>Saccharomycetes</taxon>
        <taxon>Saccharomycodales</taxon>
        <taxon>Saccharomycodaceae</taxon>
        <taxon>Hanseniaspora</taxon>
    </lineage>
</organism>
<evidence type="ECO:0000256" key="1">
    <source>
        <dbReference type="ARBA" id="ARBA00004123"/>
    </source>
</evidence>
<dbReference type="CDD" id="cd19517">
    <property type="entry name" value="RecA-like_Yta7-like"/>
    <property type="match status" value="1"/>
</dbReference>
<keyword evidence="5" id="KW-0547">Nucleotide-binding</keyword>
<dbReference type="PROSITE" id="PS50014">
    <property type="entry name" value="BROMODOMAIN_2"/>
    <property type="match status" value="1"/>
</dbReference>
<feature type="region of interest" description="Disordered" evidence="11">
    <location>
        <begin position="451"/>
        <end position="490"/>
    </location>
</feature>
<dbReference type="Proteomes" id="UP000095728">
    <property type="component" value="Unassembled WGS sequence"/>
</dbReference>
<feature type="region of interest" description="Disordered" evidence="11">
    <location>
        <begin position="40"/>
        <end position="69"/>
    </location>
</feature>
<dbReference type="GO" id="GO:0000785">
    <property type="term" value="C:chromatin"/>
    <property type="evidence" value="ECO:0007669"/>
    <property type="project" value="UniProtKB-ARBA"/>
</dbReference>
<evidence type="ECO:0000313" key="13">
    <source>
        <dbReference type="EMBL" id="OEJ86474.1"/>
    </source>
</evidence>
<feature type="compositionally biased region" description="Low complexity" evidence="11">
    <location>
        <begin position="261"/>
        <end position="277"/>
    </location>
</feature>
<dbReference type="PANTHER" id="PTHR23069:SF0">
    <property type="entry name" value="TAT-BINDING HOMOLOG 7"/>
    <property type="match status" value="1"/>
</dbReference>
<evidence type="ECO:0000256" key="3">
    <source>
        <dbReference type="ARBA" id="ARBA00006914"/>
    </source>
</evidence>
<dbReference type="InterPro" id="IPR036427">
    <property type="entry name" value="Bromodomain-like_sf"/>
</dbReference>
<proteinExistence type="inferred from homology"/>
<dbReference type="SUPFAM" id="SSF52540">
    <property type="entry name" value="P-loop containing nucleoside triphosphate hydrolases"/>
    <property type="match status" value="2"/>
</dbReference>
<accession>A0A1E5RHW7</accession>
<dbReference type="GO" id="GO:0042393">
    <property type="term" value="F:histone binding"/>
    <property type="evidence" value="ECO:0007669"/>
    <property type="project" value="UniProtKB-ARBA"/>
</dbReference>
<evidence type="ECO:0000256" key="11">
    <source>
        <dbReference type="SAM" id="MobiDB-lite"/>
    </source>
</evidence>
<dbReference type="EMBL" id="LPNM01000006">
    <property type="protein sequence ID" value="OEJ86474.1"/>
    <property type="molecule type" value="Genomic_DNA"/>
</dbReference>
<dbReference type="Pfam" id="PF00004">
    <property type="entry name" value="AAA"/>
    <property type="match status" value="2"/>
</dbReference>
<dbReference type="Pfam" id="PF17862">
    <property type="entry name" value="AAA_lid_3"/>
    <property type="match status" value="1"/>
</dbReference>
<comment type="subcellular location">
    <subcellularLocation>
        <location evidence="2">Chromosome</location>
    </subcellularLocation>
    <subcellularLocation>
        <location evidence="1">Nucleus</location>
    </subcellularLocation>
</comment>
<dbReference type="OrthoDB" id="5421at2759"/>
<dbReference type="GO" id="GO:0045815">
    <property type="term" value="P:transcription initiation-coupled chromatin remodeling"/>
    <property type="evidence" value="ECO:0007669"/>
    <property type="project" value="TreeGrafter"/>
</dbReference>
<feature type="compositionally biased region" description="Low complexity" evidence="11">
    <location>
        <begin position="191"/>
        <end position="208"/>
    </location>
</feature>
<evidence type="ECO:0000256" key="2">
    <source>
        <dbReference type="ARBA" id="ARBA00004286"/>
    </source>
</evidence>
<dbReference type="GO" id="GO:0006337">
    <property type="term" value="P:nucleosome disassembly"/>
    <property type="evidence" value="ECO:0007669"/>
    <property type="project" value="TreeGrafter"/>
</dbReference>
<sequence>MSDPNIAYTNALDDHVSHHTRNLRKKVNYAELENSYDFVDFDDPPDAETDVNGGNLEENNGTSVSHAAESDEDINVIRRSTRASQGLINNINNNLGGNTNNEGVDEIGENVNNTRSRRSTRFAQNNHGNDENAYEQRFNNNINNNNGNTNKHGDDDDDDDDEYHYDANANAEDNEDYVYSTRRSSQKRGRTASTRNTRNSRYRTSGNSALNDFIEPDEFDEGKLDNDDSDDYGYSTTRRSKRGRTTKGQQSATTGTERLTRNSGRRTASTRSTSRNNTRSRRLKRRGVNNDEDEDEEYTEEDKPFAASDEDISLKQELQELQEDSPVNSPKRSLRKRTKNVNYVLPLPTDLDNNLEEQTDGYYANNSNQPIYGASSNAYPSQSIISPRRRLYGGGKKNGLGAKTGPVRKLFATGGPFGGNDVTSIFGGVNVPTYIPSPTENDVAHEQTHIDTFNDDPTTKLVGTSIDANGPTVPPSLASNSTNFANNASLNPANNKKNTLILDSDSSDDEILPFGEASKKNANKKSSSKSLFDANGNALTKKPETADVDPLGVDMNIDFNDVGGLDNYIDQLKEMVALPLLYPELYATFNITPPRGVLFHGPPGTGKTLMARALAASCSKASGQNITFFMRKGADILSKWVGEAERQLRLLFEEAKKNQPSIIFFDEIDGLAPVRSSKQEQIHASIVSTMLALMDGMDNRGQVIVIGATNRPDSVDPALRRPGRFDREFYFPLPDVKGRNKIIQIHTKKWKPPLPQKMIDKLAELTKGYGGADLRSLCTEAALSSIQRRYPQIYQSSTKFKIDPNKVHVSAKDFMLALEKIVPSSARGGSSLQQPLPKNIECLLHRQLTHLENELELILPKDSIQKKHSDSLIKHYLEHDETVSDDDEENQDFKTDGGFGKQEFLKELKDSRVSKPRFLLCGKRGNGQQYIGSALLNFLEGINIQNLDLSTIMSETTKTMEASTVQVFTEARKRQPAVIYIPNFDVWIRTVAPTVVYTLTSLLRSLRADEKVLLMAIADGQLPTEPPLIASLIGEFEFETAFELETPNAEQRHAFFSELKTLLCTKPTKFSSNKKRVKPVERLPEAEKSLDPDLVDENGAVLSEEQRLEKSLKKFQHLDMKLKNTLKIKLSGLMELFKNRYKKFRKAPIDDIYLIHLFEPLPEPAEYYQPAYVKDGEKILEVATGKRFFNMDLDVIEERLWNGFYSEPKQFLKDIEMIYLDAHVLGDRERIIKSSEMFANAQVGIEEIATPEFAEQCKATRKRENLRLKLYLKKQASEEDAEQESSAVQTNFVPEVGADPPAKSLVSSNTVEVTVGAGSQVQSQLQKVPEETVSTELSRDDNLALPLEVVNVPATESAPLKNETQLSNDANSPKLPNSLAASESLENAVEPLHTQVPANEEPKKSFPDPEFIVNDVLLTDIIERLTVVTNGWPVQMIQQKYAKLVSCIWKFRYEWDKKEAIEALKELAEQP</sequence>
<feature type="domain" description="Bromo" evidence="12">
    <location>
        <begin position="1191"/>
        <end position="1233"/>
    </location>
</feature>
<comment type="caution">
    <text evidence="13">The sequence shown here is derived from an EMBL/GenBank/DDBJ whole genome shotgun (WGS) entry which is preliminary data.</text>
</comment>
<dbReference type="GO" id="GO:0005524">
    <property type="term" value="F:ATP binding"/>
    <property type="evidence" value="ECO:0007669"/>
    <property type="project" value="UniProtKB-KW"/>
</dbReference>
<gene>
    <name evidence="13" type="ORF">AWRI3579_g1033</name>
</gene>
<feature type="compositionally biased region" description="Low complexity" evidence="11">
    <location>
        <begin position="476"/>
        <end position="490"/>
    </location>
</feature>
<feature type="compositionally biased region" description="Basic residues" evidence="11">
    <location>
        <begin position="278"/>
        <end position="287"/>
    </location>
</feature>
<dbReference type="Gene3D" id="1.10.8.60">
    <property type="match status" value="1"/>
</dbReference>
<feature type="compositionally biased region" description="Polar residues" evidence="11">
    <location>
        <begin position="1362"/>
        <end position="1378"/>
    </location>
</feature>
<dbReference type="GO" id="GO:0016887">
    <property type="term" value="F:ATP hydrolysis activity"/>
    <property type="evidence" value="ECO:0007669"/>
    <property type="project" value="InterPro"/>
</dbReference>
<dbReference type="FunFam" id="3.40.50.300:FF:001218">
    <property type="entry name" value="AAA family ATPase, putative"/>
    <property type="match status" value="1"/>
</dbReference>
<keyword evidence="8 10" id="KW-0103">Bromodomain</keyword>
<evidence type="ECO:0000256" key="4">
    <source>
        <dbReference type="ARBA" id="ARBA00022454"/>
    </source>
</evidence>
<keyword evidence="6" id="KW-0378">Hydrolase</keyword>